<accession>A0A9C7GEG8</accession>
<keyword evidence="2" id="KW-1185">Reference proteome</keyword>
<evidence type="ECO:0000313" key="1">
    <source>
        <dbReference type="EMBL" id="CAG9610655.1"/>
    </source>
</evidence>
<evidence type="ECO:0000313" key="2">
    <source>
        <dbReference type="Proteomes" id="UP000789845"/>
    </source>
</evidence>
<proteinExistence type="predicted"/>
<name>A0A9C7GEG8_9BACI</name>
<dbReference type="AlphaFoldDB" id="A0A9C7GEG8"/>
<comment type="caution">
    <text evidence="1">The sequence shown here is derived from an EMBL/GenBank/DDBJ whole genome shotgun (WGS) entry which is preliminary data.</text>
</comment>
<dbReference type="Proteomes" id="UP000789845">
    <property type="component" value="Unassembled WGS sequence"/>
</dbReference>
<sequence>MEKRQAIEIIELLERWANSNPLNYEIDRLELRGDRLPQFHQWTNGKPVAAGYNIAQIGEHHNLYFLFIDWHRKDNYYLVIYSPNKSTTHAEIQEIVEHEGKQQLHWKYNPLKRDGKNLQRKAYFKQVFGSTSVYIPLPSSAEQVENFIKQLFRLCANRVKADGIVDVFQVEG</sequence>
<gene>
    <name evidence="1" type="ORF">NEOCIP111885_04430</name>
</gene>
<organism evidence="1 2">
    <name type="scientific">Pseudoneobacillus rhizosphaerae</name>
    <dbReference type="NCBI Taxonomy" id="2880968"/>
    <lineage>
        <taxon>Bacteria</taxon>
        <taxon>Bacillati</taxon>
        <taxon>Bacillota</taxon>
        <taxon>Bacilli</taxon>
        <taxon>Bacillales</taxon>
        <taxon>Bacillaceae</taxon>
        <taxon>Pseudoneobacillus</taxon>
    </lineage>
</organism>
<dbReference type="EMBL" id="CAKJTG010000045">
    <property type="protein sequence ID" value="CAG9610655.1"/>
    <property type="molecule type" value="Genomic_DNA"/>
</dbReference>
<reference evidence="1" key="1">
    <citation type="submission" date="2021-10" db="EMBL/GenBank/DDBJ databases">
        <authorList>
            <person name="Criscuolo A."/>
        </authorList>
    </citation>
    <scope>NUCLEOTIDE SEQUENCE</scope>
    <source>
        <strain evidence="1">CIP111885</strain>
    </source>
</reference>
<dbReference type="RefSeq" id="WP_230499014.1">
    <property type="nucleotide sequence ID" value="NZ_CAKJTG010000045.1"/>
</dbReference>
<protein>
    <submittedName>
        <fullName evidence="1">Uncharacterized protein</fullName>
    </submittedName>
</protein>